<evidence type="ECO:0000313" key="2">
    <source>
        <dbReference type="EMBL" id="STQ89832.1"/>
    </source>
</evidence>
<feature type="region of interest" description="Disordered" evidence="1">
    <location>
        <begin position="48"/>
        <end position="67"/>
    </location>
</feature>
<evidence type="ECO:0000313" key="3">
    <source>
        <dbReference type="EMBL" id="TCU82682.1"/>
    </source>
</evidence>
<evidence type="ECO:0000313" key="5">
    <source>
        <dbReference type="Proteomes" id="UP000295794"/>
    </source>
</evidence>
<keyword evidence="5" id="KW-1185">Reference proteome</keyword>
<evidence type="ECO:0000256" key="1">
    <source>
        <dbReference type="SAM" id="MobiDB-lite"/>
    </source>
</evidence>
<organism evidence="2 4">
    <name type="scientific">Iodobacter fluviatilis</name>
    <dbReference type="NCBI Taxonomy" id="537"/>
    <lineage>
        <taxon>Bacteria</taxon>
        <taxon>Pseudomonadati</taxon>
        <taxon>Pseudomonadota</taxon>
        <taxon>Betaproteobacteria</taxon>
        <taxon>Neisseriales</taxon>
        <taxon>Chitinibacteraceae</taxon>
        <taxon>Iodobacter</taxon>
    </lineage>
</organism>
<evidence type="ECO:0000313" key="4">
    <source>
        <dbReference type="Proteomes" id="UP000255108"/>
    </source>
</evidence>
<dbReference type="EMBL" id="UGHR01000001">
    <property type="protein sequence ID" value="STQ89832.1"/>
    <property type="molecule type" value="Genomic_DNA"/>
</dbReference>
<reference evidence="2 4" key="1">
    <citation type="submission" date="2018-06" db="EMBL/GenBank/DDBJ databases">
        <authorList>
            <consortium name="Pathogen Informatics"/>
            <person name="Doyle S."/>
        </authorList>
    </citation>
    <scope>NUCLEOTIDE SEQUENCE [LARGE SCALE GENOMIC DNA]</scope>
    <source>
        <strain evidence="2 4">NCTC11159</strain>
    </source>
</reference>
<dbReference type="EMBL" id="SMBT01000014">
    <property type="protein sequence ID" value="TCU82682.1"/>
    <property type="molecule type" value="Genomic_DNA"/>
</dbReference>
<dbReference type="Proteomes" id="UP000255108">
    <property type="component" value="Unassembled WGS sequence"/>
</dbReference>
<reference evidence="3 5" key="2">
    <citation type="submission" date="2019-03" db="EMBL/GenBank/DDBJ databases">
        <title>Genomic Encyclopedia of Type Strains, Phase IV (KMG-IV): sequencing the most valuable type-strain genomes for metagenomic binning, comparative biology and taxonomic classification.</title>
        <authorList>
            <person name="Goeker M."/>
        </authorList>
    </citation>
    <scope>NUCLEOTIDE SEQUENCE [LARGE SCALE GENOMIC DNA]</scope>
    <source>
        <strain evidence="3 5">DSM 3764</strain>
    </source>
</reference>
<dbReference type="Proteomes" id="UP000295794">
    <property type="component" value="Unassembled WGS sequence"/>
</dbReference>
<sequence length="331" mass="36940">MQNTALFDPWPPLAIEPTHITQLAAQIGSSKQDVALYLLIDPMLGEPRPLDGGPDAAPPENTPTLQDSRTAAWDGRCITMLTFSEPPLPYAQLPYLVQLQGKEDPLFAESIQIALENNLVLLERGFGGLPVCAWLQSHASSEELAAWLARMMQQRIKGHAGKRYLRAADPRTLPLLLALLGEERISLWLGPVSNWYFLSIDGRVTHLQSAGGSQATLTLKPHEAEAILDAEAINRTLAQWYATRSAPYAEMYLNARLWVKTARESGWPQIDDQVAFALYADRYPQFWQHPSMAAIFKNAKETQTPLNAALAEITESQWDQIMLHLPPKENQ</sequence>
<dbReference type="OrthoDB" id="8859301at2"/>
<proteinExistence type="predicted"/>
<dbReference type="AlphaFoldDB" id="A0A377Q4U8"/>
<accession>A0A377Q4U8</accession>
<protein>
    <submittedName>
        <fullName evidence="3">Uncharacterized protein DUF4123</fullName>
    </submittedName>
</protein>
<gene>
    <name evidence="3" type="ORF">EV682_11454</name>
    <name evidence="2" type="ORF">NCTC11159_00883</name>
</gene>
<dbReference type="RefSeq" id="WP_115226237.1">
    <property type="nucleotide sequence ID" value="NZ_CAWOLO010000014.1"/>
</dbReference>
<name>A0A377Q4U8_9NEIS</name>